<organism evidence="1 2">
    <name type="scientific">Nostoc sphaeroides CCNUC1</name>
    <dbReference type="NCBI Taxonomy" id="2653204"/>
    <lineage>
        <taxon>Bacteria</taxon>
        <taxon>Bacillati</taxon>
        <taxon>Cyanobacteriota</taxon>
        <taxon>Cyanophyceae</taxon>
        <taxon>Nostocales</taxon>
        <taxon>Nostocaceae</taxon>
        <taxon>Nostoc</taxon>
    </lineage>
</organism>
<name>A0A5P8VV22_9NOSO</name>
<proteinExistence type="predicted"/>
<dbReference type="AlphaFoldDB" id="A0A5P8VV22"/>
<evidence type="ECO:0000313" key="1">
    <source>
        <dbReference type="EMBL" id="QFS44268.1"/>
    </source>
</evidence>
<protein>
    <submittedName>
        <fullName evidence="1">Uncharacterized protein</fullName>
    </submittedName>
</protein>
<dbReference type="KEGG" id="nsh:GXM_01741"/>
<dbReference type="Proteomes" id="UP000326678">
    <property type="component" value="Chromosome Gxm1"/>
</dbReference>
<keyword evidence="2" id="KW-1185">Reference proteome</keyword>
<gene>
    <name evidence="1" type="ORF">GXM_01741</name>
</gene>
<sequence length="44" mass="4861">MRIFRLGTMGIKAVAHTGDRFYMFLFSRVPGKSGLDSPIISKAS</sequence>
<evidence type="ECO:0000313" key="2">
    <source>
        <dbReference type="Proteomes" id="UP000326678"/>
    </source>
</evidence>
<reference evidence="1 2" key="1">
    <citation type="submission" date="2019-10" db="EMBL/GenBank/DDBJ databases">
        <title>Genomic and transcriptomic insights into the perfect genentic adaptation of a filamentous nitrogen-fixing cyanobacterium to rice fields.</title>
        <authorList>
            <person name="Chen Z."/>
        </authorList>
    </citation>
    <scope>NUCLEOTIDE SEQUENCE [LARGE SCALE GENOMIC DNA]</scope>
    <source>
        <strain evidence="1">CCNUC1</strain>
    </source>
</reference>
<dbReference type="EMBL" id="CP045226">
    <property type="protein sequence ID" value="QFS44268.1"/>
    <property type="molecule type" value="Genomic_DNA"/>
</dbReference>
<accession>A0A5P8VV22</accession>